<sequence length="39" mass="4315">MSNTTTTTYVVKERTGGTTPNRKYPPSERQTELAISKAV</sequence>
<dbReference type="PATRIC" id="fig|1006006.8.peg.1461"/>
<evidence type="ECO:0000313" key="3">
    <source>
        <dbReference type="Proteomes" id="UP000007812"/>
    </source>
</evidence>
<keyword evidence="3" id="KW-1185">Reference proteome</keyword>
<dbReference type="EMBL" id="CP002656">
    <property type="protein sequence ID" value="AEB95568.1"/>
    <property type="molecule type" value="Genomic_DNA"/>
</dbReference>
<dbReference type="HOGENOM" id="CLU_3302701_0_0_2"/>
<gene>
    <name evidence="2" type="ordered locus">Mcup_1465</name>
</gene>
<protein>
    <submittedName>
        <fullName evidence="2">Uncharacterized protein</fullName>
    </submittedName>
</protein>
<evidence type="ECO:0000313" key="2">
    <source>
        <dbReference type="EMBL" id="AEB95568.1"/>
    </source>
</evidence>
<feature type="region of interest" description="Disordered" evidence="1">
    <location>
        <begin position="1"/>
        <end position="39"/>
    </location>
</feature>
<dbReference type="KEGG" id="mcn:Mcup_1465"/>
<dbReference type="Proteomes" id="UP000007812">
    <property type="component" value="Chromosome"/>
</dbReference>
<proteinExistence type="predicted"/>
<reference evidence="2 3" key="1">
    <citation type="journal article" date="2011" name="J. Bacteriol.">
        <title>Complete genome sequence of Metallosphaera cuprina, a metal sulfide-oxidizing archaeon from a hot spring.</title>
        <authorList>
            <person name="Liu L.J."/>
            <person name="You X.Y."/>
            <person name="Zheng H."/>
            <person name="Wang S."/>
            <person name="Jiang C.Y."/>
            <person name="Liu S.J."/>
        </authorList>
    </citation>
    <scope>NUCLEOTIDE SEQUENCE [LARGE SCALE GENOMIC DNA]</scope>
    <source>
        <strain evidence="2 3">Ar-4</strain>
    </source>
</reference>
<accession>F4FYZ9</accession>
<dbReference type="AlphaFoldDB" id="F4FYZ9"/>
<evidence type="ECO:0000256" key="1">
    <source>
        <dbReference type="SAM" id="MobiDB-lite"/>
    </source>
</evidence>
<organism evidence="2 3">
    <name type="scientific">Metallosphaera cuprina (strain Ar-4)</name>
    <dbReference type="NCBI Taxonomy" id="1006006"/>
    <lineage>
        <taxon>Archaea</taxon>
        <taxon>Thermoproteota</taxon>
        <taxon>Thermoprotei</taxon>
        <taxon>Sulfolobales</taxon>
        <taxon>Sulfolobaceae</taxon>
        <taxon>Metallosphaera</taxon>
    </lineage>
</organism>
<name>F4FYZ9_METCR</name>
<dbReference type="STRING" id="1006006.Mcup_1465"/>